<comment type="subcellular location">
    <subcellularLocation>
        <location evidence="1">Cytoplasm</location>
    </subcellularLocation>
</comment>
<protein>
    <recommendedName>
        <fullName evidence="12">UvrABC system protein A</fullName>
    </recommendedName>
    <alternativeName>
        <fullName evidence="13">Excinuclease ABC subunit A</fullName>
    </alternativeName>
</protein>
<evidence type="ECO:0000256" key="10">
    <source>
        <dbReference type="ARBA" id="ARBA00023204"/>
    </source>
</evidence>
<dbReference type="GO" id="GO:0005524">
    <property type="term" value="F:ATP binding"/>
    <property type="evidence" value="ECO:0007669"/>
    <property type="project" value="UniProtKB-KW"/>
</dbReference>
<dbReference type="Proteomes" id="UP000321192">
    <property type="component" value="Unassembled WGS sequence"/>
</dbReference>
<dbReference type="EMBL" id="SSFD01000250">
    <property type="protein sequence ID" value="TXH82227.1"/>
    <property type="molecule type" value="Genomic_DNA"/>
</dbReference>
<dbReference type="SUPFAM" id="SSF52540">
    <property type="entry name" value="P-loop containing nucleoside triphosphate hydrolases"/>
    <property type="match status" value="1"/>
</dbReference>
<dbReference type="AlphaFoldDB" id="A0A5C7SEM8"/>
<keyword evidence="3" id="KW-0677">Repeat</keyword>
<organism evidence="14 15">
    <name type="scientific">Thauera aminoaromatica</name>
    <dbReference type="NCBI Taxonomy" id="164330"/>
    <lineage>
        <taxon>Bacteria</taxon>
        <taxon>Pseudomonadati</taxon>
        <taxon>Pseudomonadota</taxon>
        <taxon>Betaproteobacteria</taxon>
        <taxon>Rhodocyclales</taxon>
        <taxon>Zoogloeaceae</taxon>
        <taxon>Thauera</taxon>
    </lineage>
</organism>
<dbReference type="GO" id="GO:0005737">
    <property type="term" value="C:cytoplasm"/>
    <property type="evidence" value="ECO:0007669"/>
    <property type="project" value="UniProtKB-SubCell"/>
</dbReference>
<dbReference type="GO" id="GO:0004518">
    <property type="term" value="F:nuclease activity"/>
    <property type="evidence" value="ECO:0007669"/>
    <property type="project" value="UniProtKB-KW"/>
</dbReference>
<sequence>PGWHQVGRVLEVDQTPIGKTPRSCPATYVGFWDAIRKLFADTFDARTRGWNASRFSFNTGAGRCPVCDGAGQTTVEMSFLPDVKTPCEACGGARFNPETLSVRWKDRTVAEVLAMPVDEAVDFFSAHPAIAHPLQLLQDVGLGYLTLGQPSPTLSGGEAQRIKLVTELAKVRRRPGDAEDTGGVPLPADKHSLYVLDEPTVGLHMADVDKLIRVLHRLTDAGHTVLVIEHDLDVMAEADWLIDLGPEGGEGGGRVVAEGPPEVAMATPESHTGRHLREFLAQRKTE</sequence>
<evidence type="ECO:0000256" key="13">
    <source>
        <dbReference type="ARBA" id="ARBA00042156"/>
    </source>
</evidence>
<gene>
    <name evidence="14" type="ORF">E6Q80_15835</name>
</gene>
<evidence type="ECO:0000256" key="12">
    <source>
        <dbReference type="ARBA" id="ARBA00039316"/>
    </source>
</evidence>
<keyword evidence="7" id="KW-0067">ATP-binding</keyword>
<dbReference type="Gene3D" id="1.20.1580.10">
    <property type="entry name" value="ABC transporter ATPase like domain"/>
    <property type="match status" value="1"/>
</dbReference>
<keyword evidence="5" id="KW-0227">DNA damage</keyword>
<evidence type="ECO:0000256" key="9">
    <source>
        <dbReference type="ARBA" id="ARBA00023125"/>
    </source>
</evidence>
<dbReference type="PANTHER" id="PTHR43152">
    <property type="entry name" value="UVRABC SYSTEM PROTEIN A"/>
    <property type="match status" value="1"/>
</dbReference>
<dbReference type="GO" id="GO:0006281">
    <property type="term" value="P:DNA repair"/>
    <property type="evidence" value="ECO:0007669"/>
    <property type="project" value="UniProtKB-KW"/>
</dbReference>
<feature type="non-terminal residue" evidence="14">
    <location>
        <position position="1"/>
    </location>
</feature>
<evidence type="ECO:0000313" key="14">
    <source>
        <dbReference type="EMBL" id="TXH82227.1"/>
    </source>
</evidence>
<keyword evidence="9" id="KW-0238">DNA-binding</keyword>
<dbReference type="GO" id="GO:0003677">
    <property type="term" value="F:DNA binding"/>
    <property type="evidence" value="ECO:0007669"/>
    <property type="project" value="UniProtKB-KW"/>
</dbReference>
<evidence type="ECO:0000256" key="1">
    <source>
        <dbReference type="ARBA" id="ARBA00004496"/>
    </source>
</evidence>
<evidence type="ECO:0000256" key="3">
    <source>
        <dbReference type="ARBA" id="ARBA00022737"/>
    </source>
</evidence>
<keyword evidence="8" id="KW-0267">Excision nuclease</keyword>
<dbReference type="Gene3D" id="3.40.50.300">
    <property type="entry name" value="P-loop containing nucleotide triphosphate hydrolases"/>
    <property type="match status" value="1"/>
</dbReference>
<evidence type="ECO:0000256" key="5">
    <source>
        <dbReference type="ARBA" id="ARBA00022763"/>
    </source>
</evidence>
<evidence type="ECO:0000256" key="7">
    <source>
        <dbReference type="ARBA" id="ARBA00022840"/>
    </source>
</evidence>
<keyword evidence="2" id="KW-0963">Cytoplasm</keyword>
<accession>A0A5C7SEM8</accession>
<comment type="caution">
    <text evidence="14">The sequence shown here is derived from an EMBL/GenBank/DDBJ whole genome shotgun (WGS) entry which is preliminary data.</text>
</comment>
<dbReference type="InterPro" id="IPR027417">
    <property type="entry name" value="P-loop_NTPase"/>
</dbReference>
<keyword evidence="10" id="KW-0234">DNA repair</keyword>
<dbReference type="PANTHER" id="PTHR43152:SF3">
    <property type="entry name" value="UVRABC SYSTEM PROTEIN A"/>
    <property type="match status" value="1"/>
</dbReference>
<name>A0A5C7SEM8_THASP</name>
<keyword evidence="4" id="KW-0547">Nucleotide-binding</keyword>
<evidence type="ECO:0000313" key="15">
    <source>
        <dbReference type="Proteomes" id="UP000321192"/>
    </source>
</evidence>
<reference evidence="14 15" key="1">
    <citation type="submission" date="2018-09" db="EMBL/GenBank/DDBJ databases">
        <title>Metagenome Assembled Genomes from an Advanced Water Purification Facility.</title>
        <authorList>
            <person name="Stamps B.W."/>
            <person name="Spear J.R."/>
        </authorList>
    </citation>
    <scope>NUCLEOTIDE SEQUENCE [LARGE SCALE GENOMIC DNA]</scope>
    <source>
        <strain evidence="14">Bin_27_1</strain>
    </source>
</reference>
<evidence type="ECO:0000256" key="2">
    <source>
        <dbReference type="ARBA" id="ARBA00022490"/>
    </source>
</evidence>
<comment type="similarity">
    <text evidence="11">Belongs to the ABC transporter superfamily. UvrA family.</text>
</comment>
<evidence type="ECO:0000256" key="8">
    <source>
        <dbReference type="ARBA" id="ARBA00022881"/>
    </source>
</evidence>
<keyword evidence="6" id="KW-0228">DNA excision</keyword>
<evidence type="ECO:0000256" key="6">
    <source>
        <dbReference type="ARBA" id="ARBA00022769"/>
    </source>
</evidence>
<proteinExistence type="inferred from homology"/>
<evidence type="ECO:0000256" key="11">
    <source>
        <dbReference type="ARBA" id="ARBA00038000"/>
    </source>
</evidence>
<evidence type="ECO:0000256" key="4">
    <source>
        <dbReference type="ARBA" id="ARBA00022741"/>
    </source>
</evidence>